<feature type="domain" description="Integrase catalytic" evidence="1">
    <location>
        <begin position="222"/>
        <end position="425"/>
    </location>
</feature>
<dbReference type="EMBL" id="PCPH01000003">
    <property type="protein sequence ID" value="PRB89548.1"/>
    <property type="molecule type" value="Genomic_DNA"/>
</dbReference>
<keyword evidence="4" id="KW-1185">Reference proteome</keyword>
<dbReference type="Pfam" id="PF13551">
    <property type="entry name" value="HTH_29"/>
    <property type="match status" value="1"/>
</dbReference>
<comment type="caution">
    <text evidence="2">The sequence shown here is derived from an EMBL/GenBank/DDBJ whole genome shotgun (WGS) entry which is preliminary data.</text>
</comment>
<evidence type="ECO:0000313" key="4">
    <source>
        <dbReference type="Proteomes" id="UP000238325"/>
    </source>
</evidence>
<dbReference type="InterPro" id="IPR001584">
    <property type="entry name" value="Integrase_cat-core"/>
</dbReference>
<dbReference type="InterPro" id="IPR009057">
    <property type="entry name" value="Homeodomain-like_sf"/>
</dbReference>
<accession>A0A2S9CS32</accession>
<evidence type="ECO:0000259" key="1">
    <source>
        <dbReference type="PROSITE" id="PS50994"/>
    </source>
</evidence>
<name>A0A2S9CS32_CHRCI</name>
<dbReference type="InterPro" id="IPR036397">
    <property type="entry name" value="RNaseH_sf"/>
</dbReference>
<evidence type="ECO:0000313" key="5">
    <source>
        <dbReference type="Proteomes" id="UP000238534"/>
    </source>
</evidence>
<dbReference type="RefSeq" id="WP_105683054.1">
    <property type="nucleotide sequence ID" value="NZ_JBBGZD010000002.1"/>
</dbReference>
<dbReference type="OrthoDB" id="501284at2"/>
<dbReference type="AlphaFoldDB" id="A0A2S9CS32"/>
<dbReference type="SUPFAM" id="SSF46689">
    <property type="entry name" value="Homeodomain-like"/>
    <property type="match status" value="1"/>
</dbReference>
<dbReference type="GO" id="GO:0003676">
    <property type="term" value="F:nucleic acid binding"/>
    <property type="evidence" value="ECO:0007669"/>
    <property type="project" value="InterPro"/>
</dbReference>
<dbReference type="Proteomes" id="UP000238325">
    <property type="component" value="Unassembled WGS sequence"/>
</dbReference>
<protein>
    <submittedName>
        <fullName evidence="2">Transposase</fullName>
    </submittedName>
</protein>
<dbReference type="InterPro" id="IPR012337">
    <property type="entry name" value="RNaseH-like_sf"/>
</dbReference>
<evidence type="ECO:0000313" key="3">
    <source>
        <dbReference type="EMBL" id="PRB89548.1"/>
    </source>
</evidence>
<dbReference type="Proteomes" id="UP000238534">
    <property type="component" value="Unassembled WGS sequence"/>
</dbReference>
<gene>
    <name evidence="2" type="ORF">CQ022_14410</name>
    <name evidence="3" type="ORF">CQ033_13305</name>
</gene>
<dbReference type="EMBL" id="PCPP01000002">
    <property type="protein sequence ID" value="PRB83306.1"/>
    <property type="molecule type" value="Genomic_DNA"/>
</dbReference>
<dbReference type="GO" id="GO:0015074">
    <property type="term" value="P:DNA integration"/>
    <property type="evidence" value="ECO:0007669"/>
    <property type="project" value="InterPro"/>
</dbReference>
<dbReference type="SUPFAM" id="SSF53098">
    <property type="entry name" value="Ribonuclease H-like"/>
    <property type="match status" value="1"/>
</dbReference>
<reference evidence="4 5" key="1">
    <citation type="submission" date="2017-09" db="EMBL/GenBank/DDBJ databases">
        <title>Genomic, metabolic, and phenotypic characteristics of bacterial isolates from the natural microbiome of the model nematode Caenorhabditis elegans.</title>
        <authorList>
            <person name="Zimmermann J."/>
            <person name="Obeng N."/>
            <person name="Yang W."/>
            <person name="Obeng O."/>
            <person name="Kissoyan K."/>
            <person name="Pees B."/>
            <person name="Dirksen P."/>
            <person name="Hoppner M."/>
            <person name="Franke A."/>
            <person name="Rosenstiel P."/>
            <person name="Leippe M."/>
            <person name="Dierking K."/>
            <person name="Kaleta C."/>
            <person name="Schulenburg H."/>
        </authorList>
    </citation>
    <scope>NUCLEOTIDE SEQUENCE [LARGE SCALE GENOMIC DNA]</scope>
    <source>
        <strain evidence="2 5">MYb25</strain>
        <strain evidence="3 4">MYb44</strain>
    </source>
</reference>
<sequence>MKQEIFYLNVGQQVTYNDIPCTIIRNIDIQRVSVEEIESGIIHTVNIGDILPADSRQESNNRNLLDFTDKEWKKAQERFQIIRPVLENRGDLKTVEKAAKEAKVDKVTIYRWINRYEQTGSIGSILGKKKNGGRGKSRLSPEQDEIIQKCINEIYLTSFRKSINYLIRAISFECNKLGLQTPHSTTIRRRINEISEEEKVKQRYGKKVSDNKFRPIRGNFPHAHYPLSVVQIDHTPVDIILVDEVFRQPFNKPYLTVAIDVYSRMILGINISFDPPGAMGTGLCISNAILAKETYLQKLGVDGSWGCWGVMETIHVDNAKEFRGIMLKKACENYGINLEFRPVATPHYGGHIERFLGSFSKAVHDLPGTTFSNIKERSTYKSEKHASFTLAEFEKWMVTYIVNVYHKTVHSGIGMTPEEKYIEGIFGNNETKGMGLPPRFHDERKIRLDFMPYLERTIQATGVVIDHIHYYDEVLRKYINVPNKSKNLRKYSFRRNPKDISVIYFFDPDLNEYFEIPYRDTRYPPMSVWEYRAAVKKWKEDNTGIINEAHIFESYKKLEEIELKAIKATKKLSKNSRRMITKEFMGKEIFLEDITKVNNELELSGTSKSQTLETQKISFENDLNLKPFENLDDEAFDN</sequence>
<dbReference type="Gene3D" id="3.30.420.10">
    <property type="entry name" value="Ribonuclease H-like superfamily/Ribonuclease H"/>
    <property type="match status" value="1"/>
</dbReference>
<proteinExistence type="predicted"/>
<dbReference type="PROSITE" id="PS50994">
    <property type="entry name" value="INTEGRASE"/>
    <property type="match status" value="1"/>
</dbReference>
<evidence type="ECO:0000313" key="2">
    <source>
        <dbReference type="EMBL" id="PRB83306.1"/>
    </source>
</evidence>
<organism evidence="2 5">
    <name type="scientific">Chryseobacterium culicis</name>
    <dbReference type="NCBI Taxonomy" id="680127"/>
    <lineage>
        <taxon>Bacteria</taxon>
        <taxon>Pseudomonadati</taxon>
        <taxon>Bacteroidota</taxon>
        <taxon>Flavobacteriia</taxon>
        <taxon>Flavobacteriales</taxon>
        <taxon>Weeksellaceae</taxon>
        <taxon>Chryseobacterium group</taxon>
        <taxon>Chryseobacterium</taxon>
    </lineage>
</organism>